<dbReference type="Pfam" id="PF14584">
    <property type="entry name" value="DUF4446"/>
    <property type="match status" value="1"/>
</dbReference>
<accession>A0A1F7JHM8</accession>
<evidence type="ECO:0000256" key="1">
    <source>
        <dbReference type="SAM" id="Phobius"/>
    </source>
</evidence>
<organism evidence="2 3">
    <name type="scientific">Candidatus Roizmanbacteria bacterium RIFCSPLOWO2_02_FULL_36_11</name>
    <dbReference type="NCBI Taxonomy" id="1802071"/>
    <lineage>
        <taxon>Bacteria</taxon>
        <taxon>Candidatus Roizmaniibacteriota</taxon>
    </lineage>
</organism>
<evidence type="ECO:0008006" key="4">
    <source>
        <dbReference type="Google" id="ProtNLM"/>
    </source>
</evidence>
<dbReference type="AlphaFoldDB" id="A0A1F7JHM8"/>
<keyword evidence="1" id="KW-1133">Transmembrane helix</keyword>
<comment type="caution">
    <text evidence="2">The sequence shown here is derived from an EMBL/GenBank/DDBJ whole genome shotgun (WGS) entry which is preliminary data.</text>
</comment>
<gene>
    <name evidence="2" type="ORF">A3H78_03890</name>
</gene>
<name>A0A1F7JHM8_9BACT</name>
<protein>
    <recommendedName>
        <fullName evidence="4">DUF4446 domain-containing protein</fullName>
    </recommendedName>
</protein>
<dbReference type="InterPro" id="IPR027981">
    <property type="entry name" value="DUF4446"/>
</dbReference>
<reference evidence="2 3" key="1">
    <citation type="journal article" date="2016" name="Nat. Commun.">
        <title>Thousands of microbial genomes shed light on interconnected biogeochemical processes in an aquifer system.</title>
        <authorList>
            <person name="Anantharaman K."/>
            <person name="Brown C.T."/>
            <person name="Hug L.A."/>
            <person name="Sharon I."/>
            <person name="Castelle C.J."/>
            <person name="Probst A.J."/>
            <person name="Thomas B.C."/>
            <person name="Singh A."/>
            <person name="Wilkins M.J."/>
            <person name="Karaoz U."/>
            <person name="Brodie E.L."/>
            <person name="Williams K.H."/>
            <person name="Hubbard S.S."/>
            <person name="Banfield J.F."/>
        </authorList>
    </citation>
    <scope>NUCLEOTIDE SEQUENCE [LARGE SCALE GENOMIC DNA]</scope>
</reference>
<dbReference type="EMBL" id="MGAV01000011">
    <property type="protein sequence ID" value="OGK55097.1"/>
    <property type="molecule type" value="Genomic_DNA"/>
</dbReference>
<evidence type="ECO:0000313" key="3">
    <source>
        <dbReference type="Proteomes" id="UP000177418"/>
    </source>
</evidence>
<evidence type="ECO:0000313" key="2">
    <source>
        <dbReference type="EMBL" id="OGK55097.1"/>
    </source>
</evidence>
<proteinExistence type="predicted"/>
<keyword evidence="1" id="KW-0472">Membrane</keyword>
<feature type="transmembrane region" description="Helical" evidence="1">
    <location>
        <begin position="6"/>
        <end position="24"/>
    </location>
</feature>
<keyword evidence="1" id="KW-0812">Transmembrane</keyword>
<dbReference type="Proteomes" id="UP000177418">
    <property type="component" value="Unassembled WGS sequence"/>
</dbReference>
<sequence>MLSYLISAVIICWLGIISMIIFRLRAHYYGLTTRTKKKNIDEVLDSILEKESVCENEIVLINKSLKQITSDNKKHFQKIGFLRFNPFDRVAGDQSFVISLLDAENSGLVLNFLYTREGVRIYAKQIKEGKAGEYDLSQEEKDVIKKAK</sequence>